<keyword evidence="2" id="KW-1185">Reference proteome</keyword>
<accession>A0AAE7X0R1</accession>
<dbReference type="Proteomes" id="UP000827517">
    <property type="component" value="Segment"/>
</dbReference>
<dbReference type="RefSeq" id="YP_010667793.1">
    <property type="nucleotide sequence ID" value="NC_070952.1"/>
</dbReference>
<gene>
    <name evidence="1" type="primary">39</name>
    <name evidence="1" type="ORF">AH04_39</name>
</gene>
<proteinExistence type="predicted"/>
<evidence type="ECO:0000313" key="1">
    <source>
        <dbReference type="EMBL" id="QZA70525.1"/>
    </source>
</evidence>
<protein>
    <submittedName>
        <fullName evidence="1">Uncharacterized protein</fullName>
    </submittedName>
</protein>
<reference evidence="1" key="1">
    <citation type="submission" date="2021-07" db="EMBL/GenBank/DDBJ databases">
        <authorList>
            <person name="Roth S.J."/>
            <person name="Krukonis G.P."/>
            <person name="Delesalle V.A."/>
        </authorList>
    </citation>
    <scope>NUCLEOTIDE SEQUENCE</scope>
</reference>
<dbReference type="KEGG" id="vg:77943930"/>
<evidence type="ECO:0000313" key="2">
    <source>
        <dbReference type="Proteomes" id="UP000827517"/>
    </source>
</evidence>
<sequence>MLLNSALVKRIEGLLKASLSNIENGKYTIEHDLGPELTIFYVRDTLISHWIINNFYFESSVGSISESRALTCKDIAELLIKLSIAKADQIDNIQDMFNGITTNVEHESPIGLTVKFHCDVDSRRLMISQTANPNNVLYALEEAVNQDMSINPRLMTPSSDFQHRTLSLFSDYLMADLITHDVAI</sequence>
<organism evidence="1 2">
    <name type="scientific">Erwinia phage AH04</name>
    <dbReference type="NCBI Taxonomy" id="2869569"/>
    <lineage>
        <taxon>Viruses</taxon>
        <taxon>Duplodnaviria</taxon>
        <taxon>Heunggongvirae</taxon>
        <taxon>Uroviricota</taxon>
        <taxon>Caudoviricetes</taxon>
        <taxon>Chimalliviridae</taxon>
        <taxon>Meadowvirus</taxon>
        <taxon>Meadowvirus AH04</taxon>
    </lineage>
</organism>
<dbReference type="GeneID" id="77943930"/>
<dbReference type="EMBL" id="MZ501267">
    <property type="protein sequence ID" value="QZA70525.1"/>
    <property type="molecule type" value="Genomic_DNA"/>
</dbReference>
<name>A0AAE7X0R1_9CAUD</name>